<reference evidence="2" key="1">
    <citation type="submission" date="2021-12" db="EMBL/GenBank/DDBJ databases">
        <authorList>
            <person name="King R."/>
        </authorList>
    </citation>
    <scope>NUCLEOTIDE SEQUENCE</scope>
</reference>
<evidence type="ECO:0000313" key="2">
    <source>
        <dbReference type="EMBL" id="CAH0778049.1"/>
    </source>
</evidence>
<evidence type="ECO:0000313" key="3">
    <source>
        <dbReference type="Proteomes" id="UP001152759"/>
    </source>
</evidence>
<evidence type="ECO:0000256" key="1">
    <source>
        <dbReference type="SAM" id="SignalP"/>
    </source>
</evidence>
<dbReference type="KEGG" id="btab:109034717"/>
<dbReference type="AlphaFoldDB" id="A0A9P0CAM5"/>
<accession>A0A9P0CAM5</accession>
<gene>
    <name evidence="2" type="ORF">BEMITA_LOCUS13916</name>
</gene>
<feature type="signal peptide" evidence="1">
    <location>
        <begin position="1"/>
        <end position="19"/>
    </location>
</feature>
<dbReference type="Proteomes" id="UP001152759">
    <property type="component" value="Chromosome 9"/>
</dbReference>
<name>A0A9P0CAM5_BEMTA</name>
<feature type="chain" id="PRO_5040315258" evidence="1">
    <location>
        <begin position="20"/>
        <end position="292"/>
    </location>
</feature>
<keyword evidence="1" id="KW-0732">Signal</keyword>
<sequence length="292" mass="33248">MRHLYIAFVLVSLVSLVRSPGKEGSDSEAASSGGSTKRWRNWKVPELPGWLQNIKEGKWPWKRRDDREFVKNIGKDLPMKAGDTVVTSLVPNPRGLYRPFLWTYAIDADRVVYFFPGFHKFRRGTCTAKVIDIRTEWKDMKMMNRKQKKNHLNIVGGLVAVLMVETRPQVILPYHLARCNGKHYVEYLSLGGGSSKGSWLSVMHFRVNSKCPVRAPLDANMLSRIFKTGRFTLKAKDKSAKDIELALPGVENLGPEDYAYELWPKYIRDLNLLGWKEEVARKKALLEAGGAA</sequence>
<proteinExistence type="predicted"/>
<protein>
    <submittedName>
        <fullName evidence="2">Uncharacterized protein</fullName>
    </submittedName>
</protein>
<organism evidence="2 3">
    <name type="scientific">Bemisia tabaci</name>
    <name type="common">Sweetpotato whitefly</name>
    <name type="synonym">Aleurodes tabaci</name>
    <dbReference type="NCBI Taxonomy" id="7038"/>
    <lineage>
        <taxon>Eukaryota</taxon>
        <taxon>Metazoa</taxon>
        <taxon>Ecdysozoa</taxon>
        <taxon>Arthropoda</taxon>
        <taxon>Hexapoda</taxon>
        <taxon>Insecta</taxon>
        <taxon>Pterygota</taxon>
        <taxon>Neoptera</taxon>
        <taxon>Paraneoptera</taxon>
        <taxon>Hemiptera</taxon>
        <taxon>Sternorrhyncha</taxon>
        <taxon>Aleyrodoidea</taxon>
        <taxon>Aleyrodidae</taxon>
        <taxon>Aleyrodinae</taxon>
        <taxon>Bemisia</taxon>
    </lineage>
</organism>
<keyword evidence="3" id="KW-1185">Reference proteome</keyword>
<dbReference type="EMBL" id="OU963870">
    <property type="protein sequence ID" value="CAH0778049.1"/>
    <property type="molecule type" value="Genomic_DNA"/>
</dbReference>